<feature type="domain" description="Carboxymuconolactone decarboxylase-like" evidence="1">
    <location>
        <begin position="101"/>
        <end position="167"/>
    </location>
</feature>
<proteinExistence type="predicted"/>
<dbReference type="Pfam" id="PF02627">
    <property type="entry name" value="CMD"/>
    <property type="match status" value="1"/>
</dbReference>
<dbReference type="HOGENOM" id="CLU_082760_2_1_6"/>
<accession>R8AZV7</accession>
<dbReference type="GO" id="GO:0051920">
    <property type="term" value="F:peroxiredoxin activity"/>
    <property type="evidence" value="ECO:0007669"/>
    <property type="project" value="InterPro"/>
</dbReference>
<dbReference type="EMBL" id="ASAD01000011">
    <property type="protein sequence ID" value="EON91844.1"/>
    <property type="molecule type" value="Genomic_DNA"/>
</dbReference>
<name>R8AZV7_9GAMM</name>
<comment type="caution">
    <text evidence="2">The sequence shown here is derived from an EMBL/GenBank/DDBJ whole genome shotgun (WGS) entry which is preliminary data.</text>
</comment>
<dbReference type="Proteomes" id="UP000016540">
    <property type="component" value="Unassembled WGS sequence"/>
</dbReference>
<evidence type="ECO:0000313" key="3">
    <source>
        <dbReference type="Proteomes" id="UP000016540"/>
    </source>
</evidence>
<dbReference type="PATRIC" id="fig|1318628.3.peg.1890"/>
<protein>
    <submittedName>
        <fullName evidence="2">Carboxymuconolactone decarboxylase</fullName>
    </submittedName>
</protein>
<dbReference type="SUPFAM" id="SSF69118">
    <property type="entry name" value="AhpD-like"/>
    <property type="match status" value="1"/>
</dbReference>
<organism evidence="2 3">
    <name type="scientific">Marinobacter lipolyticus SM19</name>
    <dbReference type="NCBI Taxonomy" id="1318628"/>
    <lineage>
        <taxon>Bacteria</taxon>
        <taxon>Pseudomonadati</taxon>
        <taxon>Pseudomonadota</taxon>
        <taxon>Gammaproteobacteria</taxon>
        <taxon>Pseudomonadales</taxon>
        <taxon>Marinobacteraceae</taxon>
        <taxon>Marinobacter</taxon>
    </lineage>
</organism>
<dbReference type="PANTHER" id="PTHR34846:SF5">
    <property type="entry name" value="CARBOXYMUCONOLACTONE DECARBOXYLASE-LIKE DOMAIN-CONTAINING PROTEIN"/>
    <property type="match status" value="1"/>
</dbReference>
<dbReference type="Gene3D" id="1.20.1290.10">
    <property type="entry name" value="AhpD-like"/>
    <property type="match status" value="1"/>
</dbReference>
<sequence length="233" mass="26380">MIGRPVFEPLTGCPGFLVVIITSLDATEKVAYIICYIKRSNQRAIIMANRLYTVEPPYSQEVDTLLSRYPKPNGYLLKLFRVFANSTRFLRKGVLDLLDRDSPLAMRHRELVILRTCANNDCEYEWGVHVAGFAEHVQFTEEQIKATRLGAPDDACWNSEESTLLLAVDELCNSACLRAETRDRFQSLFTVEQQLEIFALCGNYHTVSFVANMAEIEGEPFGVRFPSALDKGD</sequence>
<reference evidence="2 3" key="1">
    <citation type="journal article" date="2013" name="Genome Announc.">
        <title>Draft Genome Sequence of the Moderately Halophilic Bacterium Marinobacter lipolyticus Strain SM19.</title>
        <authorList>
            <person name="Papke R.T."/>
            <person name="de la Haba R.R."/>
            <person name="Infante-Dominguez C."/>
            <person name="Perez D."/>
            <person name="Sanchez-Porro C."/>
            <person name="Lapierre P."/>
            <person name="Ventosa A."/>
        </authorList>
    </citation>
    <scope>NUCLEOTIDE SEQUENCE [LARGE SCALE GENOMIC DNA]</scope>
    <source>
        <strain evidence="2 3">SM19</strain>
    </source>
</reference>
<dbReference type="STRING" id="1318628.MARLIPOL_09481"/>
<evidence type="ECO:0000313" key="2">
    <source>
        <dbReference type="EMBL" id="EON91844.1"/>
    </source>
</evidence>
<dbReference type="AlphaFoldDB" id="R8AZV7"/>
<gene>
    <name evidence="2" type="ORF">MARLIPOL_09481</name>
</gene>
<evidence type="ECO:0000259" key="1">
    <source>
        <dbReference type="Pfam" id="PF02627"/>
    </source>
</evidence>
<dbReference type="eggNOG" id="COG2128">
    <property type="taxonomic scope" value="Bacteria"/>
</dbReference>
<dbReference type="InterPro" id="IPR003779">
    <property type="entry name" value="CMD-like"/>
</dbReference>
<dbReference type="InterPro" id="IPR029032">
    <property type="entry name" value="AhpD-like"/>
</dbReference>
<dbReference type="PANTHER" id="PTHR34846">
    <property type="entry name" value="4-CARBOXYMUCONOLACTONE DECARBOXYLASE FAMILY PROTEIN (AFU_ORTHOLOGUE AFUA_6G11590)"/>
    <property type="match status" value="1"/>
</dbReference>
<keyword evidence="3" id="KW-1185">Reference proteome</keyword>